<feature type="compositionally biased region" description="Basic and acidic residues" evidence="1">
    <location>
        <begin position="51"/>
        <end position="68"/>
    </location>
</feature>
<name>A0ABN7QFU1_9BURK</name>
<protein>
    <submittedName>
        <fullName evidence="2">Uncharacterized protein</fullName>
    </submittedName>
</protein>
<evidence type="ECO:0000313" key="2">
    <source>
        <dbReference type="EMBL" id="CAG2160397.1"/>
    </source>
</evidence>
<feature type="region of interest" description="Disordered" evidence="1">
    <location>
        <begin position="51"/>
        <end position="90"/>
    </location>
</feature>
<dbReference type="EMBL" id="CAJPVI010000079">
    <property type="protein sequence ID" value="CAG2160397.1"/>
    <property type="molecule type" value="Genomic_DNA"/>
</dbReference>
<gene>
    <name evidence="2" type="ORF">LMG26411_07459</name>
</gene>
<accession>A0ABN7QFU1</accession>
<organism evidence="2 3">
    <name type="scientific">Cupriavidus numazuensis</name>
    <dbReference type="NCBI Taxonomy" id="221992"/>
    <lineage>
        <taxon>Bacteria</taxon>
        <taxon>Pseudomonadati</taxon>
        <taxon>Pseudomonadota</taxon>
        <taxon>Betaproteobacteria</taxon>
        <taxon>Burkholderiales</taxon>
        <taxon>Burkholderiaceae</taxon>
        <taxon>Cupriavidus</taxon>
    </lineage>
</organism>
<evidence type="ECO:0000313" key="3">
    <source>
        <dbReference type="Proteomes" id="UP000672657"/>
    </source>
</evidence>
<evidence type="ECO:0000256" key="1">
    <source>
        <dbReference type="SAM" id="MobiDB-lite"/>
    </source>
</evidence>
<comment type="caution">
    <text evidence="2">The sequence shown here is derived from an EMBL/GenBank/DDBJ whole genome shotgun (WGS) entry which is preliminary data.</text>
</comment>
<proteinExistence type="predicted"/>
<dbReference type="Proteomes" id="UP000672657">
    <property type="component" value="Unassembled WGS sequence"/>
</dbReference>
<reference evidence="2 3" key="1">
    <citation type="submission" date="2021-03" db="EMBL/GenBank/DDBJ databases">
        <authorList>
            <person name="Peeters C."/>
        </authorList>
    </citation>
    <scope>NUCLEOTIDE SEQUENCE [LARGE SCALE GENOMIC DNA]</scope>
    <source>
        <strain evidence="2 3">LMG 26411</strain>
    </source>
</reference>
<sequence length="90" mass="9840">MHGFKSEARLLLTIKNLSHVFLGCIFLLGATGAGAQGCFGSLNEKRCRDVEKASEQTRKDEEARKQEYVRNGGKLRDATGPTKPANTTSK</sequence>
<keyword evidence="3" id="KW-1185">Reference proteome</keyword>